<evidence type="ECO:0000313" key="1">
    <source>
        <dbReference type="EMBL" id="EFB91259.1"/>
    </source>
</evidence>
<dbReference type="EMBL" id="ADFP01000047">
    <property type="protein sequence ID" value="EFB91259.1"/>
    <property type="molecule type" value="Genomic_DNA"/>
</dbReference>
<evidence type="ECO:0000313" key="2">
    <source>
        <dbReference type="Proteomes" id="UP000006462"/>
    </source>
</evidence>
<dbReference type="Proteomes" id="UP000006462">
    <property type="component" value="Unassembled WGS sequence"/>
</dbReference>
<proteinExistence type="predicted"/>
<keyword evidence="2" id="KW-1185">Reference proteome</keyword>
<comment type="caution">
    <text evidence="1">The sequence shown here is derived from an EMBL/GenBank/DDBJ whole genome shotgun (WGS) entry which is preliminary data.</text>
</comment>
<protein>
    <submittedName>
        <fullName evidence="1">Uncharacterized protein</fullName>
    </submittedName>
</protein>
<name>A0ABM9ZWE4_9BACT</name>
<reference evidence="1 2" key="1">
    <citation type="submission" date="2009-12" db="EMBL/GenBank/DDBJ databases">
        <authorList>
            <person name="Shrivastava S."/>
            <person name="Madupu R."/>
            <person name="Durkin A.S."/>
            <person name="Torralba M."/>
            <person name="Methe B."/>
            <person name="Sutton G.G."/>
            <person name="Strausberg R.L."/>
            <person name="Nelson K.E."/>
        </authorList>
    </citation>
    <scope>NUCLEOTIDE SEQUENCE [LARGE SCALE GENOMIC DNA]</scope>
    <source>
        <strain evidence="1 2">W5455</strain>
    </source>
</reference>
<organism evidence="1 2">
    <name type="scientific">Pyramidobacter piscolens W5455</name>
    <dbReference type="NCBI Taxonomy" id="352165"/>
    <lineage>
        <taxon>Bacteria</taxon>
        <taxon>Thermotogati</taxon>
        <taxon>Synergistota</taxon>
        <taxon>Synergistia</taxon>
        <taxon>Synergistales</taxon>
        <taxon>Dethiosulfovibrionaceae</taxon>
        <taxon>Pyramidobacter</taxon>
    </lineage>
</organism>
<accession>A0ABM9ZWE4</accession>
<sequence>MRSTFFGHASTHSPQLLQYSSATVILPFAIYTTPFKIIAALKKSFANRVILSFRHKGERLSPFYGAALKTPLRVEARRKLRKIARRMFPAARAREDAVFSTMTFNRNSVSEIFRRNSSP</sequence>
<gene>
    <name evidence="1" type="ORF">HMPREF7215_0351</name>
</gene>
<dbReference type="RefSeq" id="WP_009164323.1">
    <property type="nucleotide sequence ID" value="NZ_ADFP01000047.1"/>
</dbReference>